<comment type="caution">
    <text evidence="2">The sequence shown here is derived from an EMBL/GenBank/DDBJ whole genome shotgun (WGS) entry which is preliminary data.</text>
</comment>
<sequence length="155" mass="16181">MTPEEMARRIAEAARVGGHTVAVAESLTSGKIAARLGAAPDAAQWFLGGVVAYDPGVKRSVLDVPDVPVVSRDCAEAMAQGVRGLLGATVSVAVTGVGGPEDRDGEPAGCVWLATASDDMVIAHRRDFEGDPEWVLAQTVEWALGYLLDALDDPR</sequence>
<dbReference type="NCBIfam" id="TIGR00199">
    <property type="entry name" value="PncC_domain"/>
    <property type="match status" value="1"/>
</dbReference>
<accession>A0A366DY98</accession>
<dbReference type="AlphaFoldDB" id="A0A366DY98"/>
<dbReference type="EMBL" id="QNRE01000002">
    <property type="protein sequence ID" value="RBO94499.1"/>
    <property type="molecule type" value="Genomic_DNA"/>
</dbReference>
<reference evidence="2 3" key="1">
    <citation type="submission" date="2018-06" db="EMBL/GenBank/DDBJ databases">
        <title>Genomic Encyclopedia of Type Strains, Phase IV (KMG-IV): sequencing the most valuable type-strain genomes for metagenomic binning, comparative biology and taxonomic classification.</title>
        <authorList>
            <person name="Goeker M."/>
        </authorList>
    </citation>
    <scope>NUCLEOTIDE SEQUENCE [LARGE SCALE GENOMIC DNA]</scope>
    <source>
        <strain evidence="2 3">DSM 44599</strain>
    </source>
</reference>
<dbReference type="RefSeq" id="WP_067513598.1">
    <property type="nucleotide sequence ID" value="NZ_JADLPW010000001.1"/>
</dbReference>
<dbReference type="Gene3D" id="3.90.950.20">
    <property type="entry name" value="CinA-like"/>
    <property type="match status" value="1"/>
</dbReference>
<dbReference type="OrthoDB" id="1253990at2"/>
<evidence type="ECO:0000313" key="2">
    <source>
        <dbReference type="EMBL" id="RBO94499.1"/>
    </source>
</evidence>
<evidence type="ECO:0000259" key="1">
    <source>
        <dbReference type="Pfam" id="PF02464"/>
    </source>
</evidence>
<dbReference type="Proteomes" id="UP000252586">
    <property type="component" value="Unassembled WGS sequence"/>
</dbReference>
<protein>
    <submittedName>
        <fullName evidence="2">Nicotinamide-nucleotide amidase</fullName>
    </submittedName>
</protein>
<name>A0A366DY98_9NOCA</name>
<proteinExistence type="predicted"/>
<feature type="domain" description="CinA C-terminal" evidence="1">
    <location>
        <begin position="4"/>
        <end position="150"/>
    </location>
</feature>
<dbReference type="InterPro" id="IPR008136">
    <property type="entry name" value="CinA_C"/>
</dbReference>
<dbReference type="Pfam" id="PF02464">
    <property type="entry name" value="CinA"/>
    <property type="match status" value="1"/>
</dbReference>
<gene>
    <name evidence="2" type="ORF">DFR74_102922</name>
</gene>
<evidence type="ECO:0000313" key="3">
    <source>
        <dbReference type="Proteomes" id="UP000252586"/>
    </source>
</evidence>
<keyword evidence="3" id="KW-1185">Reference proteome</keyword>
<dbReference type="InterPro" id="IPR036653">
    <property type="entry name" value="CinA-like_C"/>
</dbReference>
<dbReference type="STRING" id="1210090.GCA_001613185_06047"/>
<dbReference type="SUPFAM" id="SSF142433">
    <property type="entry name" value="CinA-like"/>
    <property type="match status" value="1"/>
</dbReference>
<organism evidence="2 3">
    <name type="scientific">Nocardia puris</name>
    <dbReference type="NCBI Taxonomy" id="208602"/>
    <lineage>
        <taxon>Bacteria</taxon>
        <taxon>Bacillati</taxon>
        <taxon>Actinomycetota</taxon>
        <taxon>Actinomycetes</taxon>
        <taxon>Mycobacteriales</taxon>
        <taxon>Nocardiaceae</taxon>
        <taxon>Nocardia</taxon>
    </lineage>
</organism>